<keyword evidence="3" id="KW-0732">Signal</keyword>
<dbReference type="Pfam" id="PF00355">
    <property type="entry name" value="Rieske"/>
    <property type="match status" value="1"/>
</dbReference>
<evidence type="ECO:0000313" key="8">
    <source>
        <dbReference type="Proteomes" id="UP000199657"/>
    </source>
</evidence>
<dbReference type="NCBIfam" id="TIGR01409">
    <property type="entry name" value="TAT_signal_seq"/>
    <property type="match status" value="1"/>
</dbReference>
<keyword evidence="4" id="KW-0408">Iron</keyword>
<keyword evidence="2" id="KW-0479">Metal-binding</keyword>
<dbReference type="RefSeq" id="WP_091640275.1">
    <property type="nucleotide sequence ID" value="NZ_FOEG01000001.1"/>
</dbReference>
<evidence type="ECO:0000313" key="7">
    <source>
        <dbReference type="EMBL" id="SEO60250.1"/>
    </source>
</evidence>
<dbReference type="GO" id="GO:0051537">
    <property type="term" value="F:2 iron, 2 sulfur cluster binding"/>
    <property type="evidence" value="ECO:0007669"/>
    <property type="project" value="UniProtKB-KW"/>
</dbReference>
<name>A0A1H8R131_9GAMM</name>
<dbReference type="PROSITE" id="PS51257">
    <property type="entry name" value="PROKAR_LIPOPROTEIN"/>
    <property type="match status" value="1"/>
</dbReference>
<evidence type="ECO:0000256" key="5">
    <source>
        <dbReference type="ARBA" id="ARBA00023014"/>
    </source>
</evidence>
<dbReference type="EMBL" id="FOEG01000001">
    <property type="protein sequence ID" value="SEO60250.1"/>
    <property type="molecule type" value="Genomic_DNA"/>
</dbReference>
<evidence type="ECO:0000256" key="3">
    <source>
        <dbReference type="ARBA" id="ARBA00022729"/>
    </source>
</evidence>
<dbReference type="InterPro" id="IPR036922">
    <property type="entry name" value="Rieske_2Fe-2S_sf"/>
</dbReference>
<dbReference type="PROSITE" id="PS51296">
    <property type="entry name" value="RIESKE"/>
    <property type="match status" value="1"/>
</dbReference>
<evidence type="ECO:0000256" key="4">
    <source>
        <dbReference type="ARBA" id="ARBA00023004"/>
    </source>
</evidence>
<dbReference type="Gene3D" id="2.102.10.10">
    <property type="entry name" value="Rieske [2Fe-2S] iron-sulphur domain"/>
    <property type="match status" value="1"/>
</dbReference>
<gene>
    <name evidence="7" type="ORF">SAMN04488052_101928</name>
</gene>
<protein>
    <submittedName>
        <fullName evidence="7">Tat (Twin-arginine translocation) pathway signal sequence</fullName>
    </submittedName>
</protein>
<dbReference type="OrthoDB" id="311718at2"/>
<sequence>MRRRSFVTACAVGVGCLGAGPNWLFANGEATPRRYESVRLVDGRGEPLRAGDVEEGRNYVFHYPYKATPCFLLDLGRSVEARNGLRTRDGATYDWPGGVGPAGSLVAFSAICAHKMAHPTSQVSYIGFRKPGEGANGGKITCCAENSVYDPYAGGDVVSGPAEQPLAAVLLEHDADDDGLYATGTLGGELFQRFFDEFQARLAMEYPGGEPDARVRDYSEVLPMSQFSGNVMRC</sequence>
<keyword evidence="8" id="KW-1185">Reference proteome</keyword>
<dbReference type="InterPro" id="IPR017941">
    <property type="entry name" value="Rieske_2Fe-2S"/>
</dbReference>
<evidence type="ECO:0000256" key="1">
    <source>
        <dbReference type="ARBA" id="ARBA00022714"/>
    </source>
</evidence>
<proteinExistence type="predicted"/>
<evidence type="ECO:0000259" key="6">
    <source>
        <dbReference type="PROSITE" id="PS51296"/>
    </source>
</evidence>
<feature type="domain" description="Rieske" evidence="6">
    <location>
        <begin position="72"/>
        <end position="180"/>
    </location>
</feature>
<dbReference type="InterPro" id="IPR019546">
    <property type="entry name" value="TAT_signal_bac_arc"/>
</dbReference>
<keyword evidence="1" id="KW-0001">2Fe-2S</keyword>
<dbReference type="AlphaFoldDB" id="A0A1H8R131"/>
<dbReference type="STRING" id="406100.SAMN04488052_101928"/>
<organism evidence="7 8">
    <name type="scientific">Aquisalimonas asiatica</name>
    <dbReference type="NCBI Taxonomy" id="406100"/>
    <lineage>
        <taxon>Bacteria</taxon>
        <taxon>Pseudomonadati</taxon>
        <taxon>Pseudomonadota</taxon>
        <taxon>Gammaproteobacteria</taxon>
        <taxon>Chromatiales</taxon>
        <taxon>Ectothiorhodospiraceae</taxon>
        <taxon>Aquisalimonas</taxon>
    </lineage>
</organism>
<dbReference type="Proteomes" id="UP000199657">
    <property type="component" value="Unassembled WGS sequence"/>
</dbReference>
<accession>A0A1H8R131</accession>
<dbReference type="GO" id="GO:0046872">
    <property type="term" value="F:metal ion binding"/>
    <property type="evidence" value="ECO:0007669"/>
    <property type="project" value="UniProtKB-KW"/>
</dbReference>
<keyword evidence="5" id="KW-0411">Iron-sulfur</keyword>
<dbReference type="SUPFAM" id="SSF50022">
    <property type="entry name" value="ISP domain"/>
    <property type="match status" value="1"/>
</dbReference>
<evidence type="ECO:0000256" key="2">
    <source>
        <dbReference type="ARBA" id="ARBA00022723"/>
    </source>
</evidence>
<reference evidence="7 8" key="1">
    <citation type="submission" date="2016-10" db="EMBL/GenBank/DDBJ databases">
        <authorList>
            <person name="de Groot N.N."/>
        </authorList>
    </citation>
    <scope>NUCLEOTIDE SEQUENCE [LARGE SCALE GENOMIC DNA]</scope>
    <source>
        <strain evidence="7 8">CGMCC 1.6291</strain>
    </source>
</reference>